<organism evidence="1">
    <name type="scientific">Rhizophora mucronata</name>
    <name type="common">Asiatic mangrove</name>
    <dbReference type="NCBI Taxonomy" id="61149"/>
    <lineage>
        <taxon>Eukaryota</taxon>
        <taxon>Viridiplantae</taxon>
        <taxon>Streptophyta</taxon>
        <taxon>Embryophyta</taxon>
        <taxon>Tracheophyta</taxon>
        <taxon>Spermatophyta</taxon>
        <taxon>Magnoliopsida</taxon>
        <taxon>eudicotyledons</taxon>
        <taxon>Gunneridae</taxon>
        <taxon>Pentapetalae</taxon>
        <taxon>rosids</taxon>
        <taxon>fabids</taxon>
        <taxon>Malpighiales</taxon>
        <taxon>Rhizophoraceae</taxon>
        <taxon>Rhizophora</taxon>
    </lineage>
</organism>
<sequence>MKKNSVVMEPFSKRAFLLPLLFFCCRGF</sequence>
<evidence type="ECO:0000313" key="1">
    <source>
        <dbReference type="EMBL" id="MBX70439.1"/>
    </source>
</evidence>
<protein>
    <submittedName>
        <fullName evidence="1">Uncharacterized protein</fullName>
    </submittedName>
</protein>
<dbReference type="AlphaFoldDB" id="A0A2P2QTT3"/>
<accession>A0A2P2QTT3</accession>
<proteinExistence type="predicted"/>
<reference evidence="1" key="1">
    <citation type="submission" date="2018-02" db="EMBL/GenBank/DDBJ databases">
        <title>Rhizophora mucronata_Transcriptome.</title>
        <authorList>
            <person name="Meera S.P."/>
            <person name="Sreeshan A."/>
            <person name="Augustine A."/>
        </authorList>
    </citation>
    <scope>NUCLEOTIDE SEQUENCE</scope>
    <source>
        <tissue evidence="1">Leaf</tissue>
    </source>
</reference>
<name>A0A2P2QTT3_RHIMU</name>
<dbReference type="EMBL" id="GGEC01089955">
    <property type="protein sequence ID" value="MBX70439.1"/>
    <property type="molecule type" value="Transcribed_RNA"/>
</dbReference>